<accession>A0A919IKN2</accession>
<keyword evidence="4" id="KW-1185">Reference proteome</keyword>
<evidence type="ECO:0000313" key="4">
    <source>
        <dbReference type="Proteomes" id="UP000619479"/>
    </source>
</evidence>
<dbReference type="Pfam" id="PF19631">
    <property type="entry name" value="Trypco2"/>
    <property type="match status" value="1"/>
</dbReference>
<feature type="region of interest" description="Disordered" evidence="1">
    <location>
        <begin position="79"/>
        <end position="107"/>
    </location>
</feature>
<feature type="compositionally biased region" description="Pro residues" evidence="1">
    <location>
        <begin position="98"/>
        <end position="107"/>
    </location>
</feature>
<reference evidence="3" key="1">
    <citation type="submission" date="2021-01" db="EMBL/GenBank/DDBJ databases">
        <title>Whole genome shotgun sequence of Actinoplanes cyaneus NBRC 14990.</title>
        <authorList>
            <person name="Komaki H."/>
            <person name="Tamura T."/>
        </authorList>
    </citation>
    <scope>NUCLEOTIDE SEQUENCE</scope>
    <source>
        <strain evidence="3">NBRC 14990</strain>
    </source>
</reference>
<name>A0A919IKN2_9ACTN</name>
<dbReference type="InterPro" id="IPR045608">
    <property type="entry name" value="Trypco2"/>
</dbReference>
<dbReference type="Proteomes" id="UP000619479">
    <property type="component" value="Unassembled WGS sequence"/>
</dbReference>
<sequence length="107" mass="11368">MTEIPLARAIAELRAELQQAILDGAGEPLRFELDTVDLELQVTMTARGAAEAKVGLWSVLTAGTSADYSRGSVHKLTLKLSPRHNGDKPLIGDRSVPGLPPPATPDD</sequence>
<proteinExistence type="predicted"/>
<evidence type="ECO:0000256" key="1">
    <source>
        <dbReference type="SAM" id="MobiDB-lite"/>
    </source>
</evidence>
<feature type="domain" description="Trypsin-co-occurring" evidence="2">
    <location>
        <begin position="4"/>
        <end position="82"/>
    </location>
</feature>
<evidence type="ECO:0000259" key="2">
    <source>
        <dbReference type="Pfam" id="PF19631"/>
    </source>
</evidence>
<evidence type="ECO:0000313" key="3">
    <source>
        <dbReference type="EMBL" id="GID67002.1"/>
    </source>
</evidence>
<comment type="caution">
    <text evidence="3">The sequence shown here is derived from an EMBL/GenBank/DDBJ whole genome shotgun (WGS) entry which is preliminary data.</text>
</comment>
<dbReference type="RefSeq" id="WP_203744271.1">
    <property type="nucleotide sequence ID" value="NZ_BAAAUC010000089.1"/>
</dbReference>
<organism evidence="3 4">
    <name type="scientific">Actinoplanes cyaneus</name>
    <dbReference type="NCBI Taxonomy" id="52696"/>
    <lineage>
        <taxon>Bacteria</taxon>
        <taxon>Bacillati</taxon>
        <taxon>Actinomycetota</taxon>
        <taxon>Actinomycetes</taxon>
        <taxon>Micromonosporales</taxon>
        <taxon>Micromonosporaceae</taxon>
        <taxon>Actinoplanes</taxon>
    </lineage>
</organism>
<gene>
    <name evidence="3" type="ORF">Acy02nite_48830</name>
</gene>
<protein>
    <recommendedName>
        <fullName evidence="2">Trypsin-co-occurring domain-containing protein</fullName>
    </recommendedName>
</protein>
<dbReference type="EMBL" id="BOMH01000037">
    <property type="protein sequence ID" value="GID67002.1"/>
    <property type="molecule type" value="Genomic_DNA"/>
</dbReference>
<dbReference type="AlphaFoldDB" id="A0A919IKN2"/>